<evidence type="ECO:0000259" key="3">
    <source>
        <dbReference type="Pfam" id="PF00370"/>
    </source>
</evidence>
<dbReference type="InterPro" id="IPR000577">
    <property type="entry name" value="Carb_kinase_FGGY"/>
</dbReference>
<dbReference type="InterPro" id="IPR018484">
    <property type="entry name" value="FGGY_N"/>
</dbReference>
<feature type="domain" description="Carbohydrate kinase FGGY C-terminal" evidence="4">
    <location>
        <begin position="261"/>
        <end position="442"/>
    </location>
</feature>
<dbReference type="GO" id="GO:0016773">
    <property type="term" value="F:phosphotransferase activity, alcohol group as acceptor"/>
    <property type="evidence" value="ECO:0007669"/>
    <property type="project" value="InterPro"/>
</dbReference>
<dbReference type="SUPFAM" id="SSF53067">
    <property type="entry name" value="Actin-like ATPase domain"/>
    <property type="match status" value="2"/>
</dbReference>
<dbReference type="EMBL" id="LAZR01003324">
    <property type="protein sequence ID" value="KKN19548.1"/>
    <property type="molecule type" value="Genomic_DNA"/>
</dbReference>
<dbReference type="InterPro" id="IPR018485">
    <property type="entry name" value="FGGY_C"/>
</dbReference>
<sequence>MNNFLAIDLGTQSIRAAIVDQNGLVSSVSQIQQEVNSPSPGWAQQKPQVWWDLTKRAILEVIQKSKVNINSIKGVSTCGQMHGPVGVNKDGEITTDWTQIWCDKRCENICEHIKKEYNESELATITGNPITTGWLGAKVRWIKENQPEIYDKTQWFLVPKDFINYQLTGVAATDPSEASGTYLYDFNTDAYNGYMAKILDIDINKFAPISNSYDVIGNVKEEISKKIGIPVDIPVIAGGGDFIVSLLGLGLVGEGTAVDMTGTSTLFVVHKDKPIVHPLVQNLKHVIEGWIPFTILDTGGLSMKWCKDFLSSIGEEEISYEQMINMARNTPIGCEGLMFYPYMLGERRQENTMARGCFFGLTLNHKAGHLARSVMEGVSLALSKDVQNFRNLGVEIKQVYCVGGATRNKLLYQIKGDVTQLPQILSDEPEASLRGCGLLAAFGLGLIEDITEVASIKNPNNVIINPNTAVAKQYEKLLVEFKRMYEHLTGYWS</sequence>
<evidence type="ECO:0000256" key="2">
    <source>
        <dbReference type="ARBA" id="ARBA00022777"/>
    </source>
</evidence>
<protein>
    <recommendedName>
        <fullName evidence="6">Carbohydrate kinase FGGY N-terminal domain-containing protein</fullName>
    </recommendedName>
</protein>
<dbReference type="InterPro" id="IPR043129">
    <property type="entry name" value="ATPase_NBD"/>
</dbReference>
<dbReference type="PIRSF" id="PIRSF000538">
    <property type="entry name" value="GlpK"/>
    <property type="match status" value="1"/>
</dbReference>
<dbReference type="GO" id="GO:0016301">
    <property type="term" value="F:kinase activity"/>
    <property type="evidence" value="ECO:0007669"/>
    <property type="project" value="UniProtKB-KW"/>
</dbReference>
<evidence type="ECO:0008006" key="6">
    <source>
        <dbReference type="Google" id="ProtNLM"/>
    </source>
</evidence>
<dbReference type="GO" id="GO:0005975">
    <property type="term" value="P:carbohydrate metabolic process"/>
    <property type="evidence" value="ECO:0007669"/>
    <property type="project" value="InterPro"/>
</dbReference>
<feature type="domain" description="Carbohydrate kinase FGGY N-terminal" evidence="3">
    <location>
        <begin position="5"/>
        <end position="248"/>
    </location>
</feature>
<dbReference type="Gene3D" id="3.30.420.40">
    <property type="match status" value="2"/>
</dbReference>
<dbReference type="Pfam" id="PF00370">
    <property type="entry name" value="FGGY_N"/>
    <property type="match status" value="1"/>
</dbReference>
<comment type="caution">
    <text evidence="5">The sequence shown here is derived from an EMBL/GenBank/DDBJ whole genome shotgun (WGS) entry which is preliminary data.</text>
</comment>
<dbReference type="PANTHER" id="PTHR43095">
    <property type="entry name" value="SUGAR KINASE"/>
    <property type="match status" value="1"/>
</dbReference>
<dbReference type="InterPro" id="IPR018483">
    <property type="entry name" value="Carb_kinase_FGGY_CS"/>
</dbReference>
<dbReference type="InterPro" id="IPR050406">
    <property type="entry name" value="FGGY_Carb_Kinase"/>
</dbReference>
<dbReference type="AlphaFoldDB" id="A0A0F9RQF4"/>
<evidence type="ECO:0000256" key="1">
    <source>
        <dbReference type="ARBA" id="ARBA00022679"/>
    </source>
</evidence>
<gene>
    <name evidence="5" type="ORF">LCGC14_0944570</name>
</gene>
<dbReference type="PANTHER" id="PTHR43095:SF5">
    <property type="entry name" value="XYLULOSE KINASE"/>
    <property type="match status" value="1"/>
</dbReference>
<name>A0A0F9RQF4_9ZZZZ</name>
<evidence type="ECO:0000259" key="4">
    <source>
        <dbReference type="Pfam" id="PF02782"/>
    </source>
</evidence>
<dbReference type="Pfam" id="PF02782">
    <property type="entry name" value="FGGY_C"/>
    <property type="match status" value="1"/>
</dbReference>
<keyword evidence="1" id="KW-0808">Transferase</keyword>
<dbReference type="PROSITE" id="PS00445">
    <property type="entry name" value="FGGY_KINASES_2"/>
    <property type="match status" value="1"/>
</dbReference>
<organism evidence="5">
    <name type="scientific">marine sediment metagenome</name>
    <dbReference type="NCBI Taxonomy" id="412755"/>
    <lineage>
        <taxon>unclassified sequences</taxon>
        <taxon>metagenomes</taxon>
        <taxon>ecological metagenomes</taxon>
    </lineage>
</organism>
<reference evidence="5" key="1">
    <citation type="journal article" date="2015" name="Nature">
        <title>Complex archaea that bridge the gap between prokaryotes and eukaryotes.</title>
        <authorList>
            <person name="Spang A."/>
            <person name="Saw J.H."/>
            <person name="Jorgensen S.L."/>
            <person name="Zaremba-Niedzwiedzka K."/>
            <person name="Martijn J."/>
            <person name="Lind A.E."/>
            <person name="van Eijk R."/>
            <person name="Schleper C."/>
            <person name="Guy L."/>
            <person name="Ettema T.J."/>
        </authorList>
    </citation>
    <scope>NUCLEOTIDE SEQUENCE</scope>
</reference>
<evidence type="ECO:0000313" key="5">
    <source>
        <dbReference type="EMBL" id="KKN19548.1"/>
    </source>
</evidence>
<keyword evidence="2" id="KW-0418">Kinase</keyword>
<dbReference type="CDD" id="cd07808">
    <property type="entry name" value="ASKHA_NBD_FGGY_EcXK-like"/>
    <property type="match status" value="1"/>
</dbReference>
<accession>A0A0F9RQF4</accession>
<proteinExistence type="predicted"/>